<evidence type="ECO:0000313" key="2">
    <source>
        <dbReference type="EMBL" id="KAA3479822.1"/>
    </source>
</evidence>
<accession>A0A5B6WG55</accession>
<sequence>MQKAFQQLKEAICQALWCGSWGSTLAARETSSLLQQGFGHQTSSPVHLRQRNVRSPSSSEDMASISGGKAFCN</sequence>
<keyword evidence="3" id="KW-1185">Reference proteome</keyword>
<feature type="region of interest" description="Disordered" evidence="1">
    <location>
        <begin position="36"/>
        <end position="73"/>
    </location>
</feature>
<gene>
    <name evidence="2" type="ORF">EPI10_020303</name>
</gene>
<proteinExistence type="predicted"/>
<feature type="compositionally biased region" description="Polar residues" evidence="1">
    <location>
        <begin position="36"/>
        <end position="45"/>
    </location>
</feature>
<name>A0A5B6WG55_9ROSI</name>
<dbReference type="AlphaFoldDB" id="A0A5B6WG55"/>
<evidence type="ECO:0000313" key="3">
    <source>
        <dbReference type="Proteomes" id="UP000325315"/>
    </source>
</evidence>
<protein>
    <submittedName>
        <fullName evidence="2">Uncharacterized protein</fullName>
    </submittedName>
</protein>
<dbReference type="Proteomes" id="UP000325315">
    <property type="component" value="Unassembled WGS sequence"/>
</dbReference>
<comment type="caution">
    <text evidence="2">The sequence shown here is derived from an EMBL/GenBank/DDBJ whole genome shotgun (WGS) entry which is preliminary data.</text>
</comment>
<organism evidence="2 3">
    <name type="scientific">Gossypium australe</name>
    <dbReference type="NCBI Taxonomy" id="47621"/>
    <lineage>
        <taxon>Eukaryota</taxon>
        <taxon>Viridiplantae</taxon>
        <taxon>Streptophyta</taxon>
        <taxon>Embryophyta</taxon>
        <taxon>Tracheophyta</taxon>
        <taxon>Spermatophyta</taxon>
        <taxon>Magnoliopsida</taxon>
        <taxon>eudicotyledons</taxon>
        <taxon>Gunneridae</taxon>
        <taxon>Pentapetalae</taxon>
        <taxon>rosids</taxon>
        <taxon>malvids</taxon>
        <taxon>Malvales</taxon>
        <taxon>Malvaceae</taxon>
        <taxon>Malvoideae</taxon>
        <taxon>Gossypium</taxon>
    </lineage>
</organism>
<reference evidence="2" key="1">
    <citation type="submission" date="2019-08" db="EMBL/GenBank/DDBJ databases">
        <authorList>
            <person name="Liu F."/>
        </authorList>
    </citation>
    <scope>NUCLEOTIDE SEQUENCE [LARGE SCALE GENOMIC DNA]</scope>
    <source>
        <strain evidence="2">PA1801</strain>
        <tissue evidence="2">Leaf</tissue>
    </source>
</reference>
<dbReference type="EMBL" id="SMMG02000003">
    <property type="protein sequence ID" value="KAA3479822.1"/>
    <property type="molecule type" value="Genomic_DNA"/>
</dbReference>
<evidence type="ECO:0000256" key="1">
    <source>
        <dbReference type="SAM" id="MobiDB-lite"/>
    </source>
</evidence>